<dbReference type="Pfam" id="PF00528">
    <property type="entry name" value="BPD_transp_1"/>
    <property type="match status" value="1"/>
</dbReference>
<keyword evidence="2 10" id="KW-0813">Transport</keyword>
<evidence type="ECO:0000256" key="4">
    <source>
        <dbReference type="ARBA" id="ARBA00022692"/>
    </source>
</evidence>
<name>A0ABW4JDQ5_9BACL</name>
<comment type="similarity">
    <text evidence="9">Belongs to the binding-protein-dependent transport system permease family. OppBC subfamily.</text>
</comment>
<dbReference type="EMBL" id="JBHUCX010000020">
    <property type="protein sequence ID" value="MFD1674531.1"/>
    <property type="molecule type" value="Genomic_DNA"/>
</dbReference>
<dbReference type="RefSeq" id="WP_377942397.1">
    <property type="nucleotide sequence ID" value="NZ_JBHUCX010000020.1"/>
</dbReference>
<keyword evidence="4 10" id="KW-0812">Transmembrane</keyword>
<evidence type="ECO:0000256" key="8">
    <source>
        <dbReference type="ARBA" id="ARBA00023136"/>
    </source>
</evidence>
<keyword evidence="3" id="KW-1003">Cell membrane</keyword>
<evidence type="ECO:0000256" key="9">
    <source>
        <dbReference type="ARBA" id="ARBA00024202"/>
    </source>
</evidence>
<keyword evidence="8 10" id="KW-0472">Membrane</keyword>
<evidence type="ECO:0000259" key="11">
    <source>
        <dbReference type="PROSITE" id="PS50928"/>
    </source>
</evidence>
<dbReference type="PROSITE" id="PS50928">
    <property type="entry name" value="ABC_TM1"/>
    <property type="match status" value="1"/>
</dbReference>
<comment type="subcellular location">
    <subcellularLocation>
        <location evidence="1 10">Cell membrane</location>
        <topology evidence="1 10">Multi-pass membrane protein</topology>
    </subcellularLocation>
</comment>
<accession>A0ABW4JDQ5</accession>
<sequence>MSTTAAKTENVHLTRPQATAWKRFWRRFSKNHLAVVSLCVLVLVVACAALSNVISPYNPTTSDFSHVYSPPTWQHWLGTDSLGRDMLSRILGGLRNACAIGFGAEIVELTVGILVGAMAGYLGGTMDNLLMRAVDIVYAFPSFLFSIILVVLLGHNLGAILIAVAATSWVGMARVVRSQVMKVRQSGFVEASQGMGASWWRIITRYIIPNSMGPILVSITFGIPANMMAEAGLSVVGLGIEPPTPDLGTLIIEGQSAMFSYPFLLLGPVIVFAITLISFALVGDGLRDVFDSKSSRRGR</sequence>
<dbReference type="SUPFAM" id="SSF161098">
    <property type="entry name" value="MetI-like"/>
    <property type="match status" value="1"/>
</dbReference>
<evidence type="ECO:0000313" key="12">
    <source>
        <dbReference type="EMBL" id="MFD1674531.1"/>
    </source>
</evidence>
<feature type="transmembrane region" description="Helical" evidence="10">
    <location>
        <begin position="33"/>
        <end position="54"/>
    </location>
</feature>
<dbReference type="CDD" id="cd06261">
    <property type="entry name" value="TM_PBP2"/>
    <property type="match status" value="1"/>
</dbReference>
<keyword evidence="6" id="KW-0653">Protein transport</keyword>
<feature type="domain" description="ABC transmembrane type-1" evidence="11">
    <location>
        <begin position="94"/>
        <end position="282"/>
    </location>
</feature>
<evidence type="ECO:0000256" key="3">
    <source>
        <dbReference type="ARBA" id="ARBA00022475"/>
    </source>
</evidence>
<feature type="transmembrane region" description="Helical" evidence="10">
    <location>
        <begin position="260"/>
        <end position="283"/>
    </location>
</feature>
<evidence type="ECO:0000256" key="1">
    <source>
        <dbReference type="ARBA" id="ARBA00004651"/>
    </source>
</evidence>
<feature type="transmembrane region" description="Helical" evidence="10">
    <location>
        <begin position="136"/>
        <end position="153"/>
    </location>
</feature>
<evidence type="ECO:0000256" key="6">
    <source>
        <dbReference type="ARBA" id="ARBA00022927"/>
    </source>
</evidence>
<dbReference type="InterPro" id="IPR025966">
    <property type="entry name" value="OppC_N"/>
</dbReference>
<feature type="transmembrane region" description="Helical" evidence="10">
    <location>
        <begin position="99"/>
        <end position="124"/>
    </location>
</feature>
<feature type="transmembrane region" description="Helical" evidence="10">
    <location>
        <begin position="215"/>
        <end position="240"/>
    </location>
</feature>
<organism evidence="12 13">
    <name type="scientific">Alicyclobacillus fodiniaquatilis</name>
    <dbReference type="NCBI Taxonomy" id="1661150"/>
    <lineage>
        <taxon>Bacteria</taxon>
        <taxon>Bacillati</taxon>
        <taxon>Bacillota</taxon>
        <taxon>Bacilli</taxon>
        <taxon>Bacillales</taxon>
        <taxon>Alicyclobacillaceae</taxon>
        <taxon>Alicyclobacillus</taxon>
    </lineage>
</organism>
<dbReference type="InterPro" id="IPR000515">
    <property type="entry name" value="MetI-like"/>
</dbReference>
<evidence type="ECO:0000256" key="5">
    <source>
        <dbReference type="ARBA" id="ARBA00022856"/>
    </source>
</evidence>
<gene>
    <name evidence="12" type="ORF">ACFSB2_07400</name>
</gene>
<keyword evidence="7 10" id="KW-1133">Transmembrane helix</keyword>
<proteinExistence type="inferred from homology"/>
<keyword evidence="5" id="KW-0571">Peptide transport</keyword>
<dbReference type="InterPro" id="IPR035906">
    <property type="entry name" value="MetI-like_sf"/>
</dbReference>
<reference evidence="13" key="1">
    <citation type="journal article" date="2019" name="Int. J. Syst. Evol. Microbiol.">
        <title>The Global Catalogue of Microorganisms (GCM) 10K type strain sequencing project: providing services to taxonomists for standard genome sequencing and annotation.</title>
        <authorList>
            <consortium name="The Broad Institute Genomics Platform"/>
            <consortium name="The Broad Institute Genome Sequencing Center for Infectious Disease"/>
            <person name="Wu L."/>
            <person name="Ma J."/>
        </authorList>
    </citation>
    <scope>NUCLEOTIDE SEQUENCE [LARGE SCALE GENOMIC DNA]</scope>
    <source>
        <strain evidence="13">CGMCC 1.12286</strain>
    </source>
</reference>
<keyword evidence="13" id="KW-1185">Reference proteome</keyword>
<protein>
    <submittedName>
        <fullName evidence="12">ABC transporter permease</fullName>
    </submittedName>
</protein>
<evidence type="ECO:0000256" key="7">
    <source>
        <dbReference type="ARBA" id="ARBA00022989"/>
    </source>
</evidence>
<feature type="transmembrane region" description="Helical" evidence="10">
    <location>
        <begin position="159"/>
        <end position="176"/>
    </location>
</feature>
<evidence type="ECO:0000313" key="13">
    <source>
        <dbReference type="Proteomes" id="UP001597079"/>
    </source>
</evidence>
<evidence type="ECO:0000256" key="2">
    <source>
        <dbReference type="ARBA" id="ARBA00022448"/>
    </source>
</evidence>
<dbReference type="PANTHER" id="PTHR43386:SF24">
    <property type="entry name" value="OLIGOPEPTIDE TRANSPORT SYSTEM PERMEASE PROTEIN AMID"/>
    <property type="match status" value="1"/>
</dbReference>
<dbReference type="InterPro" id="IPR050366">
    <property type="entry name" value="BP-dependent_transpt_permease"/>
</dbReference>
<dbReference type="PANTHER" id="PTHR43386">
    <property type="entry name" value="OLIGOPEPTIDE TRANSPORT SYSTEM PERMEASE PROTEIN APPC"/>
    <property type="match status" value="1"/>
</dbReference>
<comment type="caution">
    <text evidence="12">The sequence shown here is derived from an EMBL/GenBank/DDBJ whole genome shotgun (WGS) entry which is preliminary data.</text>
</comment>
<dbReference type="Gene3D" id="1.10.3720.10">
    <property type="entry name" value="MetI-like"/>
    <property type="match status" value="1"/>
</dbReference>
<dbReference type="Proteomes" id="UP001597079">
    <property type="component" value="Unassembled WGS sequence"/>
</dbReference>
<dbReference type="Pfam" id="PF12911">
    <property type="entry name" value="OppC_N"/>
    <property type="match status" value="1"/>
</dbReference>
<evidence type="ECO:0000256" key="10">
    <source>
        <dbReference type="RuleBase" id="RU363032"/>
    </source>
</evidence>